<dbReference type="Proteomes" id="UP000236291">
    <property type="component" value="Unassembled WGS sequence"/>
</dbReference>
<evidence type="ECO:0000256" key="1">
    <source>
        <dbReference type="SAM" id="MobiDB-lite"/>
    </source>
</evidence>
<evidence type="ECO:0000313" key="2">
    <source>
        <dbReference type="EMBL" id="PNY03128.1"/>
    </source>
</evidence>
<reference evidence="2 3" key="1">
    <citation type="journal article" date="2014" name="Am. J. Bot.">
        <title>Genome assembly and annotation for red clover (Trifolium pratense; Fabaceae).</title>
        <authorList>
            <person name="Istvanek J."/>
            <person name="Jaros M."/>
            <person name="Krenek A."/>
            <person name="Repkova J."/>
        </authorList>
    </citation>
    <scope>NUCLEOTIDE SEQUENCE [LARGE SCALE GENOMIC DNA]</scope>
    <source>
        <strain evidence="3">cv. Tatra</strain>
        <tissue evidence="2">Young leaves</tissue>
    </source>
</reference>
<protein>
    <submittedName>
        <fullName evidence="2">Uncharacterized protein</fullName>
    </submittedName>
</protein>
<evidence type="ECO:0000313" key="3">
    <source>
        <dbReference type="Proteomes" id="UP000236291"/>
    </source>
</evidence>
<dbReference type="EMBL" id="ASHM01022247">
    <property type="protein sequence ID" value="PNY03128.1"/>
    <property type="molecule type" value="Genomic_DNA"/>
</dbReference>
<proteinExistence type="predicted"/>
<organism evidence="2 3">
    <name type="scientific">Trifolium pratense</name>
    <name type="common">Red clover</name>
    <dbReference type="NCBI Taxonomy" id="57577"/>
    <lineage>
        <taxon>Eukaryota</taxon>
        <taxon>Viridiplantae</taxon>
        <taxon>Streptophyta</taxon>
        <taxon>Embryophyta</taxon>
        <taxon>Tracheophyta</taxon>
        <taxon>Spermatophyta</taxon>
        <taxon>Magnoliopsida</taxon>
        <taxon>eudicotyledons</taxon>
        <taxon>Gunneridae</taxon>
        <taxon>Pentapetalae</taxon>
        <taxon>rosids</taxon>
        <taxon>fabids</taxon>
        <taxon>Fabales</taxon>
        <taxon>Fabaceae</taxon>
        <taxon>Papilionoideae</taxon>
        <taxon>50 kb inversion clade</taxon>
        <taxon>NPAAA clade</taxon>
        <taxon>Hologalegina</taxon>
        <taxon>IRL clade</taxon>
        <taxon>Trifolieae</taxon>
        <taxon>Trifolium</taxon>
    </lineage>
</organism>
<gene>
    <name evidence="2" type="ORF">L195_g026451</name>
</gene>
<feature type="non-terminal residue" evidence="2">
    <location>
        <position position="435"/>
    </location>
</feature>
<feature type="region of interest" description="Disordered" evidence="1">
    <location>
        <begin position="323"/>
        <end position="343"/>
    </location>
</feature>
<comment type="caution">
    <text evidence="2">The sequence shown here is derived from an EMBL/GenBank/DDBJ whole genome shotgun (WGS) entry which is preliminary data.</text>
</comment>
<reference evidence="2 3" key="2">
    <citation type="journal article" date="2017" name="Front. Plant Sci.">
        <title>Gene Classification and Mining of Molecular Markers Useful in Red Clover (Trifolium pratense) Breeding.</title>
        <authorList>
            <person name="Istvanek J."/>
            <person name="Dluhosova J."/>
            <person name="Dluhos P."/>
            <person name="Patkova L."/>
            <person name="Nedelnik J."/>
            <person name="Repkova J."/>
        </authorList>
    </citation>
    <scope>NUCLEOTIDE SEQUENCE [LARGE SCALE GENOMIC DNA]</scope>
    <source>
        <strain evidence="3">cv. Tatra</strain>
        <tissue evidence="2">Young leaves</tissue>
    </source>
</reference>
<accession>A0A2K3NJA4</accession>
<sequence length="435" mass="49307">MEGDQPRPDEGSPRLLVDISWVANEARETPSIFSGCTGWHKEMFYEVEDPNVSNWEIRVPPSEGGYALTRVAVFRYLRVTLSQLHPNSMAFLWAFQGEKAKGKASKSGEVMEGSRFGWVSFRQRKSLFRMYEDSIRGFKERYYVVRLISAEGWKRVCYRGPRRDANEEIVRDPSGAPVEVDYGSFSFYWNKSHYDLLPRDLTIKKSDLSPEEVADYKRLEDYVGSFPQVSLEDSNGNLIRDEAGRPKKVPKLIDTKKLLACKTDGDVAAFFLEMSSAQARLRQAKNAKKKVLEAAWGSHSMPASSSVRPNPSTSLEIVETVAEKRAREEEMEDTNSSRQHRSLDDVDDFLNSSSGLHRLQPGKAATQFVYPPIYAHDPIFDDQTEISISKADTDILSSMGPTAIRAEIAKQSVAVFKLLEMVTFLNGRECHYLQE</sequence>
<name>A0A2K3NJA4_TRIPR</name>
<dbReference type="AlphaFoldDB" id="A0A2K3NJA4"/>